<dbReference type="OrthoDB" id="9777385at2"/>
<dbReference type="PIRSF" id="PIRSF005962">
    <property type="entry name" value="Pept_M20D_amidohydro"/>
    <property type="match status" value="1"/>
</dbReference>
<feature type="binding site" evidence="2">
    <location>
        <position position="167"/>
    </location>
    <ligand>
        <name>Mn(2+)</name>
        <dbReference type="ChEBI" id="CHEBI:29035"/>
        <label>2</label>
    </ligand>
</feature>
<dbReference type="InterPro" id="IPR002933">
    <property type="entry name" value="Peptidase_M20"/>
</dbReference>
<dbReference type="EMBL" id="QRDP01000004">
    <property type="protein sequence ID" value="RED16887.1"/>
    <property type="molecule type" value="Genomic_DNA"/>
</dbReference>
<evidence type="ECO:0000313" key="5">
    <source>
        <dbReference type="EMBL" id="RED16887.1"/>
    </source>
</evidence>
<reference evidence="5 6" key="1">
    <citation type="submission" date="2018-07" db="EMBL/GenBank/DDBJ databases">
        <title>Genomic Encyclopedia of Type Strains, Phase IV (KMG-IV): sequencing the most valuable type-strain genomes for metagenomic binning, comparative biology and taxonomic classification.</title>
        <authorList>
            <person name="Goeker M."/>
        </authorList>
    </citation>
    <scope>NUCLEOTIDE SEQUENCE [LARGE SCALE GENOMIC DNA]</scope>
    <source>
        <strain evidence="5 6">DSM 26725</strain>
    </source>
</reference>
<dbReference type="InterPro" id="IPR011650">
    <property type="entry name" value="Peptidase_M20_dimer"/>
</dbReference>
<dbReference type="PANTHER" id="PTHR11014">
    <property type="entry name" value="PEPTIDASE M20 FAMILY MEMBER"/>
    <property type="match status" value="1"/>
</dbReference>
<evidence type="ECO:0000256" key="1">
    <source>
        <dbReference type="ARBA" id="ARBA00022801"/>
    </source>
</evidence>
<dbReference type="Gene3D" id="3.40.630.10">
    <property type="entry name" value="Zn peptidases"/>
    <property type="match status" value="1"/>
</dbReference>
<comment type="cofactor">
    <cofactor evidence="2">
        <name>Mn(2+)</name>
        <dbReference type="ChEBI" id="CHEBI:29035"/>
    </cofactor>
    <text evidence="2">The Mn(2+) ion enhances activity.</text>
</comment>
<name>A0A3D9FH36_9SPHN</name>
<dbReference type="InterPro" id="IPR017439">
    <property type="entry name" value="Amidohydrolase"/>
</dbReference>
<dbReference type="SUPFAM" id="SSF53187">
    <property type="entry name" value="Zn-dependent exopeptidases"/>
    <property type="match status" value="1"/>
</dbReference>
<dbReference type="GO" id="GO:0046872">
    <property type="term" value="F:metal ion binding"/>
    <property type="evidence" value="ECO:0007669"/>
    <property type="project" value="UniProtKB-KW"/>
</dbReference>
<feature type="binding site" evidence="2">
    <location>
        <position position="133"/>
    </location>
    <ligand>
        <name>Mn(2+)</name>
        <dbReference type="ChEBI" id="CHEBI:29035"/>
        <label>2</label>
    </ligand>
</feature>
<dbReference type="Pfam" id="PF07687">
    <property type="entry name" value="M20_dimer"/>
    <property type="match status" value="1"/>
</dbReference>
<dbReference type="PANTHER" id="PTHR11014:SF63">
    <property type="entry name" value="METALLOPEPTIDASE, PUTATIVE (AFU_ORTHOLOGUE AFUA_6G09600)-RELATED"/>
    <property type="match status" value="1"/>
</dbReference>
<feature type="domain" description="Peptidase M20 dimerisation" evidence="4">
    <location>
        <begin position="216"/>
        <end position="311"/>
    </location>
</feature>
<comment type="caution">
    <text evidence="5">The sequence shown here is derived from an EMBL/GenBank/DDBJ whole genome shotgun (WGS) entry which is preliminary data.</text>
</comment>
<dbReference type="GO" id="GO:0019877">
    <property type="term" value="P:diaminopimelate biosynthetic process"/>
    <property type="evidence" value="ECO:0007669"/>
    <property type="project" value="UniProtKB-ARBA"/>
</dbReference>
<feature type="signal peptide" evidence="3">
    <location>
        <begin position="1"/>
        <end position="20"/>
    </location>
</feature>
<keyword evidence="6" id="KW-1185">Reference proteome</keyword>
<feature type="binding site" evidence="2">
    <location>
        <position position="131"/>
    </location>
    <ligand>
        <name>Mn(2+)</name>
        <dbReference type="ChEBI" id="CHEBI:29035"/>
        <label>2</label>
    </ligand>
</feature>
<dbReference type="Pfam" id="PF01546">
    <property type="entry name" value="Peptidase_M20"/>
    <property type="match status" value="1"/>
</dbReference>
<dbReference type="Gene3D" id="3.30.70.360">
    <property type="match status" value="1"/>
</dbReference>
<accession>A0A3D9FH36</accession>
<dbReference type="FunFam" id="3.30.70.360:FF:000001">
    <property type="entry name" value="N-acetyldiaminopimelate deacetylase"/>
    <property type="match status" value="1"/>
</dbReference>
<organism evidence="5 6">
    <name type="scientific">Parasphingopyxis lamellibrachiae</name>
    <dbReference type="NCBI Taxonomy" id="680125"/>
    <lineage>
        <taxon>Bacteria</taxon>
        <taxon>Pseudomonadati</taxon>
        <taxon>Pseudomonadota</taxon>
        <taxon>Alphaproteobacteria</taxon>
        <taxon>Sphingomonadales</taxon>
        <taxon>Sphingomonadaceae</taxon>
        <taxon>Parasphingopyxis</taxon>
    </lineage>
</organism>
<proteinExistence type="predicted"/>
<evidence type="ECO:0000256" key="3">
    <source>
        <dbReference type="SAM" id="SignalP"/>
    </source>
</evidence>
<feature type="chain" id="PRO_5017684773" evidence="3">
    <location>
        <begin position="21"/>
        <end position="447"/>
    </location>
</feature>
<dbReference type="NCBIfam" id="TIGR01891">
    <property type="entry name" value="amidohydrolases"/>
    <property type="match status" value="1"/>
</dbReference>
<evidence type="ECO:0000313" key="6">
    <source>
        <dbReference type="Proteomes" id="UP000256310"/>
    </source>
</evidence>
<dbReference type="InterPro" id="IPR036264">
    <property type="entry name" value="Bact_exopeptidase_dim_dom"/>
</dbReference>
<feature type="binding site" evidence="2">
    <location>
        <position position="411"/>
    </location>
    <ligand>
        <name>Mn(2+)</name>
        <dbReference type="ChEBI" id="CHEBI:29035"/>
        <label>2</label>
    </ligand>
</feature>
<keyword evidence="1 5" id="KW-0378">Hydrolase</keyword>
<evidence type="ECO:0000256" key="2">
    <source>
        <dbReference type="PIRSR" id="PIRSR005962-1"/>
    </source>
</evidence>
<sequence length="447" mass="46863">MRTSLIALAATFLLSAPAVAQSDIAADVEADYSAFLEELFLDFHRNPELSYMETRTAGIIAAQLREAGAEVTEGVGGTGVVGVMRNGEGPTVLVRADMDGLPLVEASGLDYASTARQTGIDGVESNVMHACGHDVHITSLIGAARQLAARRHSWNGTILFVAQPAEERIGGARAMMEDGLYSRFPKPEYALAFHVSSGQPTGTIAMQPGLVASSSDSVDITIHGVGAHGAYPHAGIDPIVMGAEIIMALQTLVSRTVSPLDPAVVTVGAFQGGIKHNIISDRATMQLTVRSNDQAVRETLLEGIARIAENVGRMNGMPEDRLPEVEVSTESTPPTINDADLADRLRGVFVGSLGEAVVLPPTEQTGMGAEDFAYFVQPDTGVRGAYFSVGGTPQAAFDAAEAGGLPVPSHHSPLFRVDPEPSVRLGTEAMVIAVLDLLAPMSGESDD</sequence>
<dbReference type="Proteomes" id="UP000256310">
    <property type="component" value="Unassembled WGS sequence"/>
</dbReference>
<keyword evidence="2" id="KW-0479">Metal-binding</keyword>
<dbReference type="SUPFAM" id="SSF55031">
    <property type="entry name" value="Bacterial exopeptidase dimerisation domain"/>
    <property type="match status" value="1"/>
</dbReference>
<keyword evidence="3" id="KW-0732">Signal</keyword>
<keyword evidence="2" id="KW-0464">Manganese</keyword>
<dbReference type="RefSeq" id="WP_116236240.1">
    <property type="nucleotide sequence ID" value="NZ_QRDP01000004.1"/>
</dbReference>
<dbReference type="AlphaFoldDB" id="A0A3D9FH36"/>
<dbReference type="GO" id="GO:0050118">
    <property type="term" value="F:N-acetyldiaminopimelate deacetylase activity"/>
    <property type="evidence" value="ECO:0007669"/>
    <property type="project" value="UniProtKB-ARBA"/>
</dbReference>
<evidence type="ECO:0000259" key="4">
    <source>
        <dbReference type="Pfam" id="PF07687"/>
    </source>
</evidence>
<protein>
    <submittedName>
        <fullName evidence="5">Hippurate hydrolase</fullName>
    </submittedName>
</protein>
<feature type="binding site" evidence="2">
    <location>
        <position position="194"/>
    </location>
    <ligand>
        <name>Mn(2+)</name>
        <dbReference type="ChEBI" id="CHEBI:29035"/>
        <label>2</label>
    </ligand>
</feature>
<gene>
    <name evidence="5" type="ORF">DFR46_1920</name>
</gene>